<proteinExistence type="predicted"/>
<name>A0ABR7HHL2_9FIRM</name>
<dbReference type="Proteomes" id="UP000636755">
    <property type="component" value="Unassembled WGS sequence"/>
</dbReference>
<comment type="caution">
    <text evidence="1">The sequence shown here is derived from an EMBL/GenBank/DDBJ whole genome shotgun (WGS) entry which is preliminary data.</text>
</comment>
<protein>
    <recommendedName>
        <fullName evidence="3">Recombinase zinc beta ribbon domain-containing protein</fullName>
    </recommendedName>
</protein>
<gene>
    <name evidence="1" type="ORF">H8R91_00195</name>
</gene>
<evidence type="ECO:0000313" key="2">
    <source>
        <dbReference type="Proteomes" id="UP000636755"/>
    </source>
</evidence>
<evidence type="ECO:0008006" key="3">
    <source>
        <dbReference type="Google" id="ProtNLM"/>
    </source>
</evidence>
<sequence length="174" mass="20793">MDGFNLKPIQSAVPTIKIENGKYKIIRRMYFSRMMDFFVTEFFEALSQGHYIWKCGVCNKYFLMTTAHKQLYCSTVNKEYGVPCSYVAKHPEITKRKMKKQKKSDSPYYVLWNRRYSSIRQNKSLGKYSKAVSSKAKKIIDMKFERAQFDFDYAENNYEDEMNLEKIYEEAMKE</sequence>
<evidence type="ECO:0000313" key="1">
    <source>
        <dbReference type="EMBL" id="MBC5726965.1"/>
    </source>
</evidence>
<keyword evidence="2" id="KW-1185">Reference proteome</keyword>
<organism evidence="1 2">
    <name type="scientific">Ruminococcus intestinalis</name>
    <dbReference type="NCBI Taxonomy" id="2763066"/>
    <lineage>
        <taxon>Bacteria</taxon>
        <taxon>Bacillati</taxon>
        <taxon>Bacillota</taxon>
        <taxon>Clostridia</taxon>
        <taxon>Eubacteriales</taxon>
        <taxon>Oscillospiraceae</taxon>
        <taxon>Ruminococcus</taxon>
    </lineage>
</organism>
<reference evidence="1 2" key="1">
    <citation type="submission" date="2020-08" db="EMBL/GenBank/DDBJ databases">
        <title>Genome public.</title>
        <authorList>
            <person name="Liu C."/>
            <person name="Sun Q."/>
        </authorList>
    </citation>
    <scope>NUCLEOTIDE SEQUENCE [LARGE SCALE GENOMIC DNA]</scope>
    <source>
        <strain evidence="1 2">NSJ-71</strain>
    </source>
</reference>
<accession>A0ABR7HHL2</accession>
<dbReference type="InterPro" id="IPR045722">
    <property type="entry name" value="DUF6076"/>
</dbReference>
<dbReference type="Pfam" id="PF19553">
    <property type="entry name" value="DUF6076"/>
    <property type="match status" value="1"/>
</dbReference>
<dbReference type="EMBL" id="JACOPS010000001">
    <property type="protein sequence ID" value="MBC5726965.1"/>
    <property type="molecule type" value="Genomic_DNA"/>
</dbReference>